<dbReference type="InterPro" id="IPR036388">
    <property type="entry name" value="WH-like_DNA-bd_sf"/>
</dbReference>
<proteinExistence type="predicted"/>
<name>A0A6I4YJ70_9DEIO</name>
<dbReference type="AlphaFoldDB" id="A0A6I4YJ70"/>
<keyword evidence="2" id="KW-0238">DNA-binding</keyword>
<evidence type="ECO:0000256" key="3">
    <source>
        <dbReference type="ARBA" id="ARBA00023163"/>
    </source>
</evidence>
<reference evidence="7 8" key="1">
    <citation type="submission" date="2019-11" db="EMBL/GenBank/DDBJ databases">
        <title>Genome sequence of Deinococcus xianganensis Y35, AI-2 producing algicidal bacterium, isolated from lake water.</title>
        <authorList>
            <person name="Li Y."/>
        </authorList>
    </citation>
    <scope>NUCLEOTIDE SEQUENCE [LARGE SCALE GENOMIC DNA]</scope>
    <source>
        <strain evidence="7 8">Y35</strain>
    </source>
</reference>
<dbReference type="InterPro" id="IPR036390">
    <property type="entry name" value="WH_DNA-bd_sf"/>
</dbReference>
<dbReference type="SUPFAM" id="SSF46785">
    <property type="entry name" value="Winged helix' DNA-binding domain"/>
    <property type="match status" value="1"/>
</dbReference>
<dbReference type="SUPFAM" id="SSF55781">
    <property type="entry name" value="GAF domain-like"/>
    <property type="match status" value="1"/>
</dbReference>
<keyword evidence="1" id="KW-0805">Transcription regulation</keyword>
<dbReference type="GO" id="GO:0045892">
    <property type="term" value="P:negative regulation of DNA-templated transcription"/>
    <property type="evidence" value="ECO:0007669"/>
    <property type="project" value="TreeGrafter"/>
</dbReference>
<feature type="domain" description="HTH iclR-type" evidence="5">
    <location>
        <begin position="20"/>
        <end position="81"/>
    </location>
</feature>
<protein>
    <submittedName>
        <fullName evidence="7">Helix-turn-helix domain-containing protein</fullName>
    </submittedName>
</protein>
<dbReference type="RefSeq" id="WP_337193101.1">
    <property type="nucleotide sequence ID" value="NZ_WVHK01000033.1"/>
</dbReference>
<evidence type="ECO:0000256" key="2">
    <source>
        <dbReference type="ARBA" id="ARBA00023125"/>
    </source>
</evidence>
<dbReference type="GO" id="GO:0003677">
    <property type="term" value="F:DNA binding"/>
    <property type="evidence" value="ECO:0007669"/>
    <property type="project" value="UniProtKB-KW"/>
</dbReference>
<dbReference type="InterPro" id="IPR029016">
    <property type="entry name" value="GAF-like_dom_sf"/>
</dbReference>
<evidence type="ECO:0000256" key="1">
    <source>
        <dbReference type="ARBA" id="ARBA00023015"/>
    </source>
</evidence>
<dbReference type="PROSITE" id="PS51077">
    <property type="entry name" value="HTH_ICLR"/>
    <property type="match status" value="1"/>
</dbReference>
<dbReference type="FunFam" id="1.10.10.10:FF:000056">
    <property type="entry name" value="IclR family transcriptional regulator"/>
    <property type="match status" value="1"/>
</dbReference>
<evidence type="ECO:0000259" key="5">
    <source>
        <dbReference type="PROSITE" id="PS51077"/>
    </source>
</evidence>
<dbReference type="InterPro" id="IPR014757">
    <property type="entry name" value="Tscrpt_reg_IclR_C"/>
</dbReference>
<dbReference type="EMBL" id="WVHK01000033">
    <property type="protein sequence ID" value="MXV20026.1"/>
    <property type="molecule type" value="Genomic_DNA"/>
</dbReference>
<accession>A0A6I4YJ70</accession>
<dbReference type="PROSITE" id="PS51078">
    <property type="entry name" value="ICLR_ED"/>
    <property type="match status" value="1"/>
</dbReference>
<feature type="domain" description="IclR-ED" evidence="6">
    <location>
        <begin position="82"/>
        <end position="269"/>
    </location>
</feature>
<keyword evidence="8" id="KW-1185">Reference proteome</keyword>
<dbReference type="GO" id="GO:0003700">
    <property type="term" value="F:DNA-binding transcription factor activity"/>
    <property type="evidence" value="ECO:0007669"/>
    <property type="project" value="TreeGrafter"/>
</dbReference>
<dbReference type="Pfam" id="PF01614">
    <property type="entry name" value="IclR_C"/>
    <property type="match status" value="1"/>
</dbReference>
<dbReference type="PANTHER" id="PTHR30136">
    <property type="entry name" value="HELIX-TURN-HELIX TRANSCRIPTIONAL REGULATOR, ICLR FAMILY"/>
    <property type="match status" value="1"/>
</dbReference>
<dbReference type="Proteomes" id="UP000430519">
    <property type="component" value="Unassembled WGS sequence"/>
</dbReference>
<dbReference type="SMART" id="SM00346">
    <property type="entry name" value="HTH_ICLR"/>
    <property type="match status" value="1"/>
</dbReference>
<comment type="caution">
    <text evidence="7">The sequence shown here is derived from an EMBL/GenBank/DDBJ whole genome shotgun (WGS) entry which is preliminary data.</text>
</comment>
<dbReference type="InterPro" id="IPR050707">
    <property type="entry name" value="HTH_MetabolicPath_Reg"/>
</dbReference>
<dbReference type="Gene3D" id="3.30.450.40">
    <property type="match status" value="1"/>
</dbReference>
<dbReference type="PANTHER" id="PTHR30136:SF24">
    <property type="entry name" value="HTH-TYPE TRANSCRIPTIONAL REPRESSOR ALLR"/>
    <property type="match status" value="1"/>
</dbReference>
<organism evidence="7 8">
    <name type="scientific">Deinococcus xianganensis</name>
    <dbReference type="NCBI Taxonomy" id="1507289"/>
    <lineage>
        <taxon>Bacteria</taxon>
        <taxon>Thermotogati</taxon>
        <taxon>Deinococcota</taxon>
        <taxon>Deinococci</taxon>
        <taxon>Deinococcales</taxon>
        <taxon>Deinococcaceae</taxon>
        <taxon>Deinococcus</taxon>
    </lineage>
</organism>
<dbReference type="InterPro" id="IPR005471">
    <property type="entry name" value="Tscrpt_reg_IclR_N"/>
</dbReference>
<evidence type="ECO:0000313" key="8">
    <source>
        <dbReference type="Proteomes" id="UP000430519"/>
    </source>
</evidence>
<dbReference type="Pfam" id="PF09339">
    <property type="entry name" value="HTH_IclR"/>
    <property type="match status" value="1"/>
</dbReference>
<keyword evidence="3" id="KW-0804">Transcription</keyword>
<evidence type="ECO:0000259" key="6">
    <source>
        <dbReference type="PROSITE" id="PS51078"/>
    </source>
</evidence>
<evidence type="ECO:0000313" key="7">
    <source>
        <dbReference type="EMBL" id="MXV20026.1"/>
    </source>
</evidence>
<sequence length="278" mass="28866">MSEPSGRGGRPRGADAPGGVRTLERGLSVLWALATLREAPLSQVARAAGLSASTAYRLLETLRQQGFVEWEEASGLFRVGLRAYQVGAAFDAAHALTTAAAPEMRALVAELGESANLAVLRPHGAGLEAAYVHQVEGPQLVRMFTQTGASAPLHASGVGKVLLAARPEAEARRALEATTLTAYTPHTLTTVDAALAAVARVRGDGFALDDQERELGVRCVAVPVPGADGQVAAALSVSAPTSRLTPDEVPRFLAAAQAAAARIADRLGYRDTPGHRDA</sequence>
<gene>
    <name evidence="7" type="ORF">GLX28_10280</name>
</gene>
<feature type="region of interest" description="Disordered" evidence="4">
    <location>
        <begin position="1"/>
        <end position="20"/>
    </location>
</feature>
<evidence type="ECO:0000256" key="4">
    <source>
        <dbReference type="SAM" id="MobiDB-lite"/>
    </source>
</evidence>
<dbReference type="Gene3D" id="1.10.10.10">
    <property type="entry name" value="Winged helix-like DNA-binding domain superfamily/Winged helix DNA-binding domain"/>
    <property type="match status" value="1"/>
</dbReference>